<feature type="compositionally biased region" description="Low complexity" evidence="4">
    <location>
        <begin position="84"/>
        <end position="95"/>
    </location>
</feature>
<dbReference type="InterPro" id="IPR050309">
    <property type="entry name" value="Type-B_Carboxylest/Lipase"/>
</dbReference>
<feature type="region of interest" description="Disordered" evidence="4">
    <location>
        <begin position="75"/>
        <end position="97"/>
    </location>
</feature>
<dbReference type="Gene3D" id="3.40.50.1820">
    <property type="entry name" value="alpha/beta hydrolase"/>
    <property type="match status" value="1"/>
</dbReference>
<comment type="similarity">
    <text evidence="1 3">Belongs to the type-B carboxylesterase/lipase family.</text>
</comment>
<feature type="region of interest" description="Disordered" evidence="4">
    <location>
        <begin position="1"/>
        <end position="20"/>
    </location>
</feature>
<proteinExistence type="inferred from homology"/>
<dbReference type="InterPro" id="IPR029058">
    <property type="entry name" value="AB_hydrolase_fold"/>
</dbReference>
<evidence type="ECO:0000313" key="6">
    <source>
        <dbReference type="EMBL" id="MBH0781707.1"/>
    </source>
</evidence>
<protein>
    <recommendedName>
        <fullName evidence="3">Carboxylic ester hydrolase</fullName>
        <ecNumber evidence="3">3.1.1.-</ecNumber>
    </recommendedName>
</protein>
<dbReference type="PANTHER" id="PTHR11559">
    <property type="entry name" value="CARBOXYLESTERASE"/>
    <property type="match status" value="1"/>
</dbReference>
<dbReference type="EC" id="3.1.1.-" evidence="3"/>
<dbReference type="AlphaFoldDB" id="A0A931IH69"/>
<name>A0A931IH69_9NOCA</name>
<organism evidence="6 7">
    <name type="scientific">Nocardia bovistercoris</name>
    <dbReference type="NCBI Taxonomy" id="2785916"/>
    <lineage>
        <taxon>Bacteria</taxon>
        <taxon>Bacillati</taxon>
        <taxon>Actinomycetota</taxon>
        <taxon>Actinomycetes</taxon>
        <taxon>Mycobacteriales</taxon>
        <taxon>Nocardiaceae</taxon>
        <taxon>Nocardia</taxon>
    </lineage>
</organism>
<dbReference type="PROSITE" id="PS00122">
    <property type="entry name" value="CARBOXYLESTERASE_B_1"/>
    <property type="match status" value="1"/>
</dbReference>
<dbReference type="InterPro" id="IPR019826">
    <property type="entry name" value="Carboxylesterase_B_AS"/>
</dbReference>
<reference evidence="6" key="1">
    <citation type="submission" date="2020-11" db="EMBL/GenBank/DDBJ databases">
        <title>Nocardia NEAU-351.nov., a novel actinomycete isolated from the cow dung.</title>
        <authorList>
            <person name="Zhang X."/>
        </authorList>
    </citation>
    <scope>NUCLEOTIDE SEQUENCE</scope>
    <source>
        <strain evidence="6">NEAU-351</strain>
    </source>
</reference>
<comment type="caution">
    <text evidence="6">The sequence shown here is derived from an EMBL/GenBank/DDBJ whole genome shotgun (WGS) entry which is preliminary data.</text>
</comment>
<dbReference type="EMBL" id="JADMLG010000028">
    <property type="protein sequence ID" value="MBH0781707.1"/>
    <property type="molecule type" value="Genomic_DNA"/>
</dbReference>
<evidence type="ECO:0000313" key="7">
    <source>
        <dbReference type="Proteomes" id="UP000655751"/>
    </source>
</evidence>
<evidence type="ECO:0000256" key="3">
    <source>
        <dbReference type="RuleBase" id="RU361235"/>
    </source>
</evidence>
<dbReference type="SUPFAM" id="SSF53474">
    <property type="entry name" value="alpha/beta-Hydrolases"/>
    <property type="match status" value="1"/>
</dbReference>
<evidence type="ECO:0000256" key="4">
    <source>
        <dbReference type="SAM" id="MobiDB-lite"/>
    </source>
</evidence>
<dbReference type="InterPro" id="IPR002018">
    <property type="entry name" value="CarbesteraseB"/>
</dbReference>
<dbReference type="Pfam" id="PF00135">
    <property type="entry name" value="COesterase"/>
    <property type="match status" value="1"/>
</dbReference>
<feature type="compositionally biased region" description="Basic and acidic residues" evidence="4">
    <location>
        <begin position="11"/>
        <end position="20"/>
    </location>
</feature>
<dbReference type="InterPro" id="IPR019819">
    <property type="entry name" value="Carboxylesterase_B_CS"/>
</dbReference>
<dbReference type="PROSITE" id="PS00941">
    <property type="entry name" value="CARBOXYLESTERASE_B_2"/>
    <property type="match status" value="1"/>
</dbReference>
<keyword evidence="2 3" id="KW-0378">Hydrolase</keyword>
<dbReference type="GO" id="GO:0016787">
    <property type="term" value="F:hydrolase activity"/>
    <property type="evidence" value="ECO:0007669"/>
    <property type="project" value="UniProtKB-KW"/>
</dbReference>
<accession>A0A931IH69</accession>
<sequence length="518" mass="55649">MSADHNSSGTERSEHRVDIEPEIRTTAGVVRGRWEDPIAVFRGIRYAEPPVGARRFAAPVPAQRWDGVRDARQFGPPVPQPGNTGSVMSSVSGSTEDGSEDCLTLNVWSPDLGAAKLPVMVWIQGGTYLENNTANPHLDAATLAGAGVVVVSMNYRVGVDGFARITGAPDNRGILDQIAALGWVQDNIAPFGGDPCNVTVFGQSAGGASIAALLVMPRAAGLFRRAISQSMPGTYFTPQLAAAISATIATEAGVQATVSDFRRLPPRALTAATTAVIAKMPEFVDIWGPMTFTPTPFSPVVDGDVLPSAPWSMVADGAASGVDLLIGHTRDEFRLYSSRPASEPTPAHMTAAFHHLAPTADGDRLYRTAYPDATPGLRLEVLSTDWLFRMPSLHLADAAHAGGGPVWLYELTWSFNSEQGASHCLDFLLLFGTLGPDEVRAHRAAHPNAANEINQVGQYMRADWVQFAATGKPGWAPYDPRTRTTRVYDAEPITQPYPEDASRRIWSAHRFDTLDLTV</sequence>
<gene>
    <name evidence="6" type="ORF">IT779_36080</name>
</gene>
<evidence type="ECO:0000256" key="1">
    <source>
        <dbReference type="ARBA" id="ARBA00005964"/>
    </source>
</evidence>
<feature type="compositionally biased region" description="Polar residues" evidence="4">
    <location>
        <begin position="1"/>
        <end position="10"/>
    </location>
</feature>
<evidence type="ECO:0000259" key="5">
    <source>
        <dbReference type="Pfam" id="PF00135"/>
    </source>
</evidence>
<dbReference type="Proteomes" id="UP000655751">
    <property type="component" value="Unassembled WGS sequence"/>
</dbReference>
<feature type="domain" description="Carboxylesterase type B" evidence="5">
    <location>
        <begin position="21"/>
        <end position="474"/>
    </location>
</feature>
<evidence type="ECO:0000256" key="2">
    <source>
        <dbReference type="ARBA" id="ARBA00022801"/>
    </source>
</evidence>
<keyword evidence="7" id="KW-1185">Reference proteome</keyword>